<dbReference type="Pfam" id="PF04931">
    <property type="entry name" value="DNA_pol_phi"/>
    <property type="match status" value="1"/>
</dbReference>
<evidence type="ECO:0000256" key="2">
    <source>
        <dbReference type="ARBA" id="ARBA00006809"/>
    </source>
</evidence>
<evidence type="ECO:0000313" key="8">
    <source>
        <dbReference type="Proteomes" id="UP000324241"/>
    </source>
</evidence>
<dbReference type="GeneID" id="54331290"/>
<dbReference type="EMBL" id="SOSA01000025">
    <property type="protein sequence ID" value="THC99132.1"/>
    <property type="molecule type" value="Genomic_DNA"/>
</dbReference>
<dbReference type="RefSeq" id="XP_033423747.1">
    <property type="nucleotide sequence ID" value="XM_033573195.1"/>
</dbReference>
<dbReference type="VEuPathDB" id="FungiDB:EYZ11_001383"/>
<dbReference type="GO" id="GO:0005730">
    <property type="term" value="C:nucleolus"/>
    <property type="evidence" value="ECO:0007669"/>
    <property type="project" value="InterPro"/>
</dbReference>
<dbReference type="OrthoDB" id="342531at2759"/>
<evidence type="ECO:0000256" key="1">
    <source>
        <dbReference type="ARBA" id="ARBA00004123"/>
    </source>
</evidence>
<feature type="compositionally biased region" description="Low complexity" evidence="4">
    <location>
        <begin position="258"/>
        <end position="270"/>
    </location>
</feature>
<comment type="caution">
    <text evidence="6">The sequence shown here is derived from an EMBL/GenBank/DDBJ whole genome shotgun (WGS) entry which is preliminary data.</text>
</comment>
<evidence type="ECO:0000256" key="4">
    <source>
        <dbReference type="SAM" id="MobiDB-lite"/>
    </source>
</evidence>
<dbReference type="InterPro" id="IPR007015">
    <property type="entry name" value="DNA_pol_V/MYBBP1A"/>
</dbReference>
<dbReference type="GO" id="GO:0003887">
    <property type="term" value="F:DNA-directed DNA polymerase activity"/>
    <property type="evidence" value="ECO:0007669"/>
    <property type="project" value="UniProtKB-KW"/>
</dbReference>
<evidence type="ECO:0000256" key="3">
    <source>
        <dbReference type="ARBA" id="ARBA00023242"/>
    </source>
</evidence>
<feature type="region of interest" description="Disordered" evidence="4">
    <location>
        <begin position="700"/>
        <end position="798"/>
    </location>
</feature>
<dbReference type="PANTHER" id="PTHR13213:SF2">
    <property type="entry name" value="MYB-BINDING PROTEIN 1A"/>
    <property type="match status" value="1"/>
</dbReference>
<feature type="compositionally biased region" description="Acidic residues" evidence="4">
    <location>
        <begin position="708"/>
        <end position="767"/>
    </location>
</feature>
<reference evidence="5 8" key="2">
    <citation type="submission" date="2019-08" db="EMBL/GenBank/DDBJ databases">
        <title>The genome sequence of a newly discovered highly antifungal drug resistant Aspergillus species, Aspergillus tanneri NIH 1004.</title>
        <authorList>
            <person name="Mounaud S."/>
            <person name="Singh I."/>
            <person name="Joardar V."/>
            <person name="Pakala S."/>
            <person name="Pakala S."/>
            <person name="Venepally P."/>
            <person name="Chung J.K."/>
            <person name="Losada L."/>
            <person name="Nierman W.C."/>
        </authorList>
    </citation>
    <scope>NUCLEOTIDE SEQUENCE [LARGE SCALE GENOMIC DNA]</scope>
    <source>
        <strain evidence="5 8">NIH1004</strain>
    </source>
</reference>
<dbReference type="STRING" id="1220188.A0A4S3JUQ3"/>
<evidence type="ECO:0000313" key="6">
    <source>
        <dbReference type="EMBL" id="THC99132.1"/>
    </source>
</evidence>
<proteinExistence type="inferred from homology"/>
<gene>
    <name evidence="5" type="primary">POL5</name>
    <name evidence="5" type="ORF">ATNIH1004_008588</name>
    <name evidence="6" type="ORF">EYZ11_001383</name>
</gene>
<reference evidence="6 7" key="1">
    <citation type="submission" date="2019-03" db="EMBL/GenBank/DDBJ databases">
        <title>The genome sequence of a newly discovered highly antifungal drug resistant Aspergillus species, Aspergillus tanneri NIH 1004.</title>
        <authorList>
            <person name="Mounaud S."/>
            <person name="Singh I."/>
            <person name="Joardar V."/>
            <person name="Pakala S."/>
            <person name="Pakala S."/>
            <person name="Venepally P."/>
            <person name="Hoover J."/>
            <person name="Nierman W."/>
            <person name="Chung J."/>
            <person name="Losada L."/>
        </authorList>
    </citation>
    <scope>NUCLEOTIDE SEQUENCE [LARGE SCALE GENOMIC DNA]</scope>
    <source>
        <strain evidence="6 7">NIH1004</strain>
    </source>
</reference>
<dbReference type="GO" id="GO:0006355">
    <property type="term" value="P:regulation of DNA-templated transcription"/>
    <property type="evidence" value="ECO:0007669"/>
    <property type="project" value="InterPro"/>
</dbReference>
<dbReference type="PANTHER" id="PTHR13213">
    <property type="entry name" value="MYB-BINDING PROTEIN 1A FAMILY MEMBER"/>
    <property type="match status" value="1"/>
</dbReference>
<dbReference type="Proteomes" id="UP000324241">
    <property type="component" value="Unassembled WGS sequence"/>
</dbReference>
<keyword evidence="5" id="KW-0239">DNA-directed DNA polymerase</keyword>
<organism evidence="6 7">
    <name type="scientific">Aspergillus tanneri</name>
    <dbReference type="NCBI Taxonomy" id="1220188"/>
    <lineage>
        <taxon>Eukaryota</taxon>
        <taxon>Fungi</taxon>
        <taxon>Dikarya</taxon>
        <taxon>Ascomycota</taxon>
        <taxon>Pezizomycotina</taxon>
        <taxon>Eurotiomycetes</taxon>
        <taxon>Eurotiomycetidae</taxon>
        <taxon>Eurotiales</taxon>
        <taxon>Aspergillaceae</taxon>
        <taxon>Aspergillus</taxon>
        <taxon>Aspergillus subgen. Circumdati</taxon>
    </lineage>
</organism>
<keyword evidence="7" id="KW-1185">Reference proteome</keyword>
<comment type="similarity">
    <text evidence="2">Belongs to the MYBBP1A family.</text>
</comment>
<protein>
    <submittedName>
        <fullName evidence="5">DNA-directed DNA polymerase</fullName>
    </submittedName>
</protein>
<dbReference type="GO" id="GO:0000182">
    <property type="term" value="F:rDNA binding"/>
    <property type="evidence" value="ECO:0007669"/>
    <property type="project" value="TreeGrafter"/>
</dbReference>
<keyword evidence="5" id="KW-0548">Nucleotidyltransferase</keyword>
<dbReference type="InterPro" id="IPR016024">
    <property type="entry name" value="ARM-type_fold"/>
</dbReference>
<dbReference type="EMBL" id="QUQM01000006">
    <property type="protein sequence ID" value="KAA8644386.1"/>
    <property type="molecule type" value="Genomic_DNA"/>
</dbReference>
<dbReference type="SUPFAM" id="SSF48371">
    <property type="entry name" value="ARM repeat"/>
    <property type="match status" value="1"/>
</dbReference>
<feature type="compositionally biased region" description="Acidic residues" evidence="4">
    <location>
        <begin position="785"/>
        <end position="798"/>
    </location>
</feature>
<keyword evidence="3" id="KW-0539">Nucleus</keyword>
<dbReference type="AlphaFoldDB" id="A0A4S3JUQ3"/>
<sequence length="990" mass="110144">MAQNQAGSKKRRREPFNVNTKLVEIYEDLASEKDEIRLKSAQALVSQFTPDKNPTDEHIQRVLQRLIRGLCSSRKAARIGFSIALTEVLNQVFASPRESSDINVSNVMSIWESQSSASGSESGQEQRDHHFGRLFGAEAIIKSSILFNPKAPFNEWVKLLDLVFDLANKKPWIREECGWIIYRCICELSAQKADPKYVETALERLCSHDLARTPEGVSIWLAAKDLFPSVKFPSKVWKHDDPLDARERNNLSKVLKDSSSSESENGGQSNTKSSGVWNSKLHFAWDAVISRFSAVTGKEKSKSEGFASSRLSFVDFWTEVVDNGLFASASSEERKYWGFLLFNKILNEAPLDLASHVFTKNLVRCLINQLAVDDRYLHKMAVKSAKTIQARVTKEPEFAGASVIGLMGSAGSVNFDQVTKTKTVEKIVVEANLDALKQIVPLFSKLIACPGTNDSKAAASTRQLLAGLLLSIVRSRASASGESQEGIESLLEDILYTFVRFAYFMDRGDSQAAAQPAFAQQTQELFRSRIISCLNSLISSPKRAPTLPYAVVRKIRDVAKSGEFGNFIINMDEILNDSVKTAFKALKKLSNTKQDDAGVDAFKLLYSMTILQVYNGDTDAVSMLDELDFCYTKIFADKKSNKDETSDASDALVEILLSFASKQSQLFRRMSEQVFNVFAEKITENGLESLTSILEAKESLAGQQEMFDQQDDEEGDEEMIDIDEDDSDVEVVDAEGSGDEGSEDEGEDEDEEEGPDSNADSDDEETAAFEAKLAEALGTHRGDQDLNEESSDSDADMNDDEMEEIDDQLAKVFRARRDALGQKKDKKDARENMINFKNRVLDLLEIYVKKCHSKILALDLLLPLLRLTRRSSVKQVSNKANAVLREYTKLCKGSALPTLESTEPVWELLKSIHNEATYSGPPAHASACSQASLLVVKVLVAHDKEAIAGVVDVYAATRKEQLLSKKCHVQPSLFTDWNNWCVSASKQMKN</sequence>
<comment type="subcellular location">
    <subcellularLocation>
        <location evidence="1">Nucleus</location>
    </subcellularLocation>
</comment>
<name>A0A4S3JUQ3_9EURO</name>
<feature type="region of interest" description="Disordered" evidence="4">
    <location>
        <begin position="254"/>
        <end position="274"/>
    </location>
</feature>
<dbReference type="Proteomes" id="UP000308092">
    <property type="component" value="Unassembled WGS sequence"/>
</dbReference>
<keyword evidence="5" id="KW-0808">Transferase</keyword>
<evidence type="ECO:0000313" key="5">
    <source>
        <dbReference type="EMBL" id="KAA8644386.1"/>
    </source>
</evidence>
<accession>A0A4S3JUQ3</accession>
<evidence type="ECO:0000313" key="7">
    <source>
        <dbReference type="Proteomes" id="UP000308092"/>
    </source>
</evidence>